<organism evidence="2 3">
    <name type="scientific">Duganella qianjiadongensis</name>
    <dbReference type="NCBI Taxonomy" id="2692176"/>
    <lineage>
        <taxon>Bacteria</taxon>
        <taxon>Pseudomonadati</taxon>
        <taxon>Pseudomonadota</taxon>
        <taxon>Betaproteobacteria</taxon>
        <taxon>Burkholderiales</taxon>
        <taxon>Oxalobacteraceae</taxon>
        <taxon>Telluria group</taxon>
        <taxon>Duganella</taxon>
    </lineage>
</organism>
<protein>
    <submittedName>
        <fullName evidence="2">Uncharacterized protein</fullName>
    </submittedName>
</protein>
<dbReference type="Proteomes" id="UP000478090">
    <property type="component" value="Unassembled WGS sequence"/>
</dbReference>
<dbReference type="EMBL" id="WWCM01000001">
    <property type="protein sequence ID" value="MYM38286.1"/>
    <property type="molecule type" value="Genomic_DNA"/>
</dbReference>
<name>A0ABW9VF91_9BURK</name>
<evidence type="ECO:0000256" key="1">
    <source>
        <dbReference type="ARBA" id="ARBA00023125"/>
    </source>
</evidence>
<comment type="caution">
    <text evidence="2">The sequence shown here is derived from an EMBL/GenBank/DDBJ whole genome shotgun (WGS) entry which is preliminary data.</text>
</comment>
<gene>
    <name evidence="2" type="ORF">GTP27_02980</name>
</gene>
<sequence length="64" mass="7451">MTVEQLGDEWLTRVIEKQFKKPEEVRRMLNVDIYPRIGKFLARDITSRETALVADVLHSFASTT</sequence>
<accession>A0ABW9VF91</accession>
<evidence type="ECO:0000313" key="2">
    <source>
        <dbReference type="EMBL" id="MYM38286.1"/>
    </source>
</evidence>
<reference evidence="2 3" key="1">
    <citation type="submission" date="2019-12" db="EMBL/GenBank/DDBJ databases">
        <title>Novel species isolated from a subtropical stream in China.</title>
        <authorList>
            <person name="Lu H."/>
        </authorList>
    </citation>
    <scope>NUCLEOTIDE SEQUENCE [LARGE SCALE GENOMIC DNA]</scope>
    <source>
        <strain evidence="2 3">CY13W</strain>
    </source>
</reference>
<keyword evidence="1" id="KW-0238">DNA-binding</keyword>
<dbReference type="InterPro" id="IPR010998">
    <property type="entry name" value="Integrase_recombinase_N"/>
</dbReference>
<dbReference type="RefSeq" id="WP_161037657.1">
    <property type="nucleotide sequence ID" value="NZ_WWCM01000001.1"/>
</dbReference>
<evidence type="ECO:0000313" key="3">
    <source>
        <dbReference type="Proteomes" id="UP000478090"/>
    </source>
</evidence>
<proteinExistence type="predicted"/>
<keyword evidence="3" id="KW-1185">Reference proteome</keyword>
<dbReference type="Gene3D" id="1.10.150.130">
    <property type="match status" value="1"/>
</dbReference>